<dbReference type="EMBL" id="BAABKX010000012">
    <property type="protein sequence ID" value="GAA5052306.1"/>
    <property type="molecule type" value="Genomic_DNA"/>
</dbReference>
<protein>
    <recommendedName>
        <fullName evidence="3">ATP-grasp domain-containing protein</fullName>
    </recommendedName>
</protein>
<keyword evidence="2" id="KW-1185">Reference proteome</keyword>
<evidence type="ECO:0000313" key="2">
    <source>
        <dbReference type="Proteomes" id="UP001501729"/>
    </source>
</evidence>
<evidence type="ECO:0000313" key="1">
    <source>
        <dbReference type="EMBL" id="GAA5052306.1"/>
    </source>
</evidence>
<comment type="caution">
    <text evidence="1">The sequence shown here is derived from an EMBL/GenBank/DDBJ whole genome shotgun (WGS) entry which is preliminary data.</text>
</comment>
<dbReference type="GeneID" id="68613526"/>
<dbReference type="AlphaFoldDB" id="A0AAV3UIW4"/>
<dbReference type="Proteomes" id="UP001501729">
    <property type="component" value="Unassembled WGS sequence"/>
</dbReference>
<gene>
    <name evidence="1" type="ORF">GCM10025751_28360</name>
</gene>
<evidence type="ECO:0008006" key="3">
    <source>
        <dbReference type="Google" id="ProtNLM"/>
    </source>
</evidence>
<name>A0AAV3UIW4_9EURY</name>
<sequence length="211" mass="23979">MDELNLDFYHMAHWNPATLADLKRARAAGVPTLNSYEGAHITADRLDCYRTLRRGGVYVPEFQYGLAKTITLQPPAIVKSRSEFHSDSHEFTIHLAGSYDFPDEQMVEKYVVPHRSYKLFGIGDEVRVVRLPRGDGLPVEQPVTTSLVRYVGQVQNLFDLSLFELDILIHKNIYVIDVNPAVNLYGITDGAALYEEAIRAAIENDQRCRRQ</sequence>
<organism evidence="1 2">
    <name type="scientific">Haladaptatus pallidirubidus</name>
    <dbReference type="NCBI Taxonomy" id="1008152"/>
    <lineage>
        <taxon>Archaea</taxon>
        <taxon>Methanobacteriati</taxon>
        <taxon>Methanobacteriota</taxon>
        <taxon>Stenosarchaea group</taxon>
        <taxon>Halobacteria</taxon>
        <taxon>Halobacteriales</taxon>
        <taxon>Haladaptataceae</taxon>
        <taxon>Haladaptatus</taxon>
    </lineage>
</organism>
<dbReference type="RefSeq" id="WP_227773340.1">
    <property type="nucleotide sequence ID" value="NZ_BAABKX010000012.1"/>
</dbReference>
<accession>A0AAV3UIW4</accession>
<reference evidence="1 2" key="1">
    <citation type="journal article" date="2019" name="Int. J. Syst. Evol. Microbiol.">
        <title>The Global Catalogue of Microorganisms (GCM) 10K type strain sequencing project: providing services to taxonomists for standard genome sequencing and annotation.</title>
        <authorList>
            <consortium name="The Broad Institute Genomics Platform"/>
            <consortium name="The Broad Institute Genome Sequencing Center for Infectious Disease"/>
            <person name="Wu L."/>
            <person name="Ma J."/>
        </authorList>
    </citation>
    <scope>NUCLEOTIDE SEQUENCE [LARGE SCALE GENOMIC DNA]</scope>
    <source>
        <strain evidence="1 2">JCM 17504</strain>
    </source>
</reference>
<dbReference type="SUPFAM" id="SSF56059">
    <property type="entry name" value="Glutathione synthetase ATP-binding domain-like"/>
    <property type="match status" value="1"/>
</dbReference>
<proteinExistence type="predicted"/>